<name>A0A5N7CUC4_9EURO</name>
<keyword evidence="3 7" id="KW-0813">Transport</keyword>
<dbReference type="SUPFAM" id="SSF103473">
    <property type="entry name" value="MFS general substrate transporter"/>
    <property type="match status" value="1"/>
</dbReference>
<feature type="transmembrane region" description="Helical" evidence="8">
    <location>
        <begin position="62"/>
        <end position="89"/>
    </location>
</feature>
<dbReference type="OrthoDB" id="6612291at2759"/>
<evidence type="ECO:0000259" key="9">
    <source>
        <dbReference type="PROSITE" id="PS50850"/>
    </source>
</evidence>
<dbReference type="Pfam" id="PF00083">
    <property type="entry name" value="Sugar_tr"/>
    <property type="match status" value="1"/>
</dbReference>
<feature type="transmembrane region" description="Helical" evidence="8">
    <location>
        <begin position="370"/>
        <end position="393"/>
    </location>
</feature>
<dbReference type="NCBIfam" id="TIGR00879">
    <property type="entry name" value="SP"/>
    <property type="match status" value="1"/>
</dbReference>
<proteinExistence type="inferred from homology"/>
<dbReference type="RefSeq" id="XP_031935043.1">
    <property type="nucleotide sequence ID" value="XM_032085608.1"/>
</dbReference>
<feature type="transmembrane region" description="Helical" evidence="8">
    <location>
        <begin position="141"/>
        <end position="167"/>
    </location>
</feature>
<keyword evidence="5 8" id="KW-1133">Transmembrane helix</keyword>
<evidence type="ECO:0000256" key="1">
    <source>
        <dbReference type="ARBA" id="ARBA00004141"/>
    </source>
</evidence>
<keyword evidence="11" id="KW-1185">Reference proteome</keyword>
<evidence type="ECO:0000256" key="3">
    <source>
        <dbReference type="ARBA" id="ARBA00022448"/>
    </source>
</evidence>
<dbReference type="Proteomes" id="UP000325579">
    <property type="component" value="Unassembled WGS sequence"/>
</dbReference>
<dbReference type="AlphaFoldDB" id="A0A5N7CUC4"/>
<dbReference type="InterPro" id="IPR050360">
    <property type="entry name" value="MFS_Sugar_Transporters"/>
</dbReference>
<reference evidence="10 11" key="1">
    <citation type="submission" date="2019-04" db="EMBL/GenBank/DDBJ databases">
        <authorList>
            <consortium name="DOE Joint Genome Institute"/>
            <person name="Mondo S."/>
            <person name="Kjaerbolling I."/>
            <person name="Vesth T."/>
            <person name="Frisvad J.C."/>
            <person name="Nybo J.L."/>
            <person name="Theobald S."/>
            <person name="Kildgaard S."/>
            <person name="Isbrandt T."/>
            <person name="Kuo A."/>
            <person name="Sato A."/>
            <person name="Lyhne E.K."/>
            <person name="Kogle M.E."/>
            <person name="Wiebenga A."/>
            <person name="Kun R.S."/>
            <person name="Lubbers R.J."/>
            <person name="Makela M.R."/>
            <person name="Barry K."/>
            <person name="Chovatia M."/>
            <person name="Clum A."/>
            <person name="Daum C."/>
            <person name="Haridas S."/>
            <person name="He G."/>
            <person name="LaButti K."/>
            <person name="Lipzen A."/>
            <person name="Riley R."/>
            <person name="Salamov A."/>
            <person name="Simmons B.A."/>
            <person name="Magnuson J.K."/>
            <person name="Henrissat B."/>
            <person name="Mortensen U.H."/>
            <person name="Larsen T.O."/>
            <person name="Devries R.P."/>
            <person name="Grigoriev I.V."/>
            <person name="Machida M."/>
            <person name="Baker S.E."/>
            <person name="Andersen M.R."/>
            <person name="Cantor M.N."/>
            <person name="Hua S.X."/>
        </authorList>
    </citation>
    <scope>NUCLEOTIDE SEQUENCE [LARGE SCALE GENOMIC DNA]</scope>
    <source>
        <strain evidence="10 11">CBS 119388</strain>
    </source>
</reference>
<dbReference type="GeneID" id="43670299"/>
<dbReference type="PROSITE" id="PS00217">
    <property type="entry name" value="SUGAR_TRANSPORT_2"/>
    <property type="match status" value="1"/>
</dbReference>
<comment type="similarity">
    <text evidence="2 7">Belongs to the major facilitator superfamily. Sugar transporter (TC 2.A.1.1) family.</text>
</comment>
<evidence type="ECO:0000313" key="11">
    <source>
        <dbReference type="Proteomes" id="UP000325579"/>
    </source>
</evidence>
<evidence type="ECO:0000256" key="7">
    <source>
        <dbReference type="RuleBase" id="RU003346"/>
    </source>
</evidence>
<evidence type="ECO:0000256" key="8">
    <source>
        <dbReference type="SAM" id="Phobius"/>
    </source>
</evidence>
<evidence type="ECO:0000256" key="5">
    <source>
        <dbReference type="ARBA" id="ARBA00022989"/>
    </source>
</evidence>
<dbReference type="GO" id="GO:0005351">
    <property type="term" value="F:carbohydrate:proton symporter activity"/>
    <property type="evidence" value="ECO:0007669"/>
    <property type="project" value="TreeGrafter"/>
</dbReference>
<dbReference type="InterPro" id="IPR036259">
    <property type="entry name" value="MFS_trans_sf"/>
</dbReference>
<dbReference type="FunFam" id="1.20.1250.20:FF:000078">
    <property type="entry name" value="MFS maltose transporter, putative"/>
    <property type="match status" value="1"/>
</dbReference>
<feature type="domain" description="Major facilitator superfamily (MFS) profile" evidence="9">
    <location>
        <begin position="65"/>
        <end position="494"/>
    </location>
</feature>
<accession>A0A5N7CUC4</accession>
<evidence type="ECO:0000256" key="6">
    <source>
        <dbReference type="ARBA" id="ARBA00023136"/>
    </source>
</evidence>
<feature type="transmembrane region" description="Helical" evidence="8">
    <location>
        <begin position="338"/>
        <end position="363"/>
    </location>
</feature>
<dbReference type="PANTHER" id="PTHR48022">
    <property type="entry name" value="PLASTIDIC GLUCOSE TRANSPORTER 4"/>
    <property type="match status" value="1"/>
</dbReference>
<dbReference type="Gene3D" id="1.20.1250.20">
    <property type="entry name" value="MFS general substrate transporter like domains"/>
    <property type="match status" value="1"/>
</dbReference>
<gene>
    <name evidence="10" type="ORF">BDV37DRAFT_276707</name>
</gene>
<feature type="transmembrane region" description="Helical" evidence="8">
    <location>
        <begin position="109"/>
        <end position="129"/>
    </location>
</feature>
<organism evidence="10 11">
    <name type="scientific">Aspergillus pseudonomiae</name>
    <dbReference type="NCBI Taxonomy" id="1506151"/>
    <lineage>
        <taxon>Eukaryota</taxon>
        <taxon>Fungi</taxon>
        <taxon>Dikarya</taxon>
        <taxon>Ascomycota</taxon>
        <taxon>Pezizomycotina</taxon>
        <taxon>Eurotiomycetes</taxon>
        <taxon>Eurotiomycetidae</taxon>
        <taxon>Eurotiales</taxon>
        <taxon>Aspergillaceae</taxon>
        <taxon>Aspergillus</taxon>
        <taxon>Aspergillus subgen. Circumdati</taxon>
    </lineage>
</organism>
<dbReference type="PROSITE" id="PS50850">
    <property type="entry name" value="MFS"/>
    <property type="match status" value="1"/>
</dbReference>
<feature type="transmembrane region" description="Helical" evidence="8">
    <location>
        <begin position="203"/>
        <end position="223"/>
    </location>
</feature>
<evidence type="ECO:0000313" key="10">
    <source>
        <dbReference type="EMBL" id="KAE8397724.1"/>
    </source>
</evidence>
<comment type="subcellular location">
    <subcellularLocation>
        <location evidence="1">Membrane</location>
        <topology evidence="1">Multi-pass membrane protein</topology>
    </subcellularLocation>
</comment>
<dbReference type="EMBL" id="ML736881">
    <property type="protein sequence ID" value="KAE8397724.1"/>
    <property type="molecule type" value="Genomic_DNA"/>
</dbReference>
<feature type="transmembrane region" description="Helical" evidence="8">
    <location>
        <begin position="467"/>
        <end position="488"/>
    </location>
</feature>
<feature type="transmembrane region" description="Helical" evidence="8">
    <location>
        <begin position="437"/>
        <end position="455"/>
    </location>
</feature>
<dbReference type="InterPro" id="IPR005829">
    <property type="entry name" value="Sugar_transporter_CS"/>
</dbReference>
<evidence type="ECO:0000256" key="2">
    <source>
        <dbReference type="ARBA" id="ARBA00010992"/>
    </source>
</evidence>
<dbReference type="GO" id="GO:0016020">
    <property type="term" value="C:membrane"/>
    <property type="evidence" value="ECO:0007669"/>
    <property type="project" value="UniProtKB-SubCell"/>
</dbReference>
<evidence type="ECO:0000256" key="4">
    <source>
        <dbReference type="ARBA" id="ARBA00022692"/>
    </source>
</evidence>
<dbReference type="InterPro" id="IPR005828">
    <property type="entry name" value="MFS_sugar_transport-like"/>
</dbReference>
<dbReference type="InterPro" id="IPR003663">
    <property type="entry name" value="Sugar/inositol_transpt"/>
</dbReference>
<sequence>MNIAPIELTGSPCGGSHIQEDGFGSNTSILPNLLPLSEDARVAVTGEHEMTFCKGCRLYPKAIAWSGLLSMAIVLEAYGIILINGFLAFPVFRRSFGTLSGRQGYEISAAWQAGLINAAYAGEILGLAFNGPLADRFGYKLVMIGCLIVLSLLSLLTFLATNIWMLVAGYFLCGLPWGAIQTLSVTYAAEVMPVTLRAYLTSNINNCWLFGQLLGASVMRILINEQSPWSYRIPLALQWVFVVPILAGMIFAPESPWWLVRHGRSMQAENALLRLVSVERDDNVRVRNILAMLRHTYEAESHLSGGGIACMTWITQSLCGSALTGYAVYFYEQAGLSIVNSVTVGIGVFGAAIIGGMLSWVWLRILGRRTIYLYGLLLLFIVLMITGGVGTMVEDQSTSWALGSLIILLTFIYDTTIGPTCYVLVVETPSSHLRIKTVVLARIAYSISSLVVNVVTTRMLNPTAWHWGGRSSFLFAGTTICCFVWAFFRLPEPKGLTFLELDILFSRKASARKFREFRLRLEDAGYFSLSRMGDQRDNTWDPHRS</sequence>
<keyword evidence="4 8" id="KW-0812">Transmembrane</keyword>
<feature type="transmembrane region" description="Helical" evidence="8">
    <location>
        <begin position="399"/>
        <end position="425"/>
    </location>
</feature>
<dbReference type="InterPro" id="IPR020846">
    <property type="entry name" value="MFS_dom"/>
</dbReference>
<feature type="transmembrane region" description="Helical" evidence="8">
    <location>
        <begin position="235"/>
        <end position="252"/>
    </location>
</feature>
<dbReference type="PANTHER" id="PTHR48022:SF49">
    <property type="entry name" value="SUGAR TRANSPORTER, PUTATIVE (AFU_ORTHOLOGUE AFUA_8G01340)-RELATED"/>
    <property type="match status" value="1"/>
</dbReference>
<keyword evidence="6 8" id="KW-0472">Membrane</keyword>
<protein>
    <recommendedName>
        <fullName evidence="9">Major facilitator superfamily (MFS) profile domain-containing protein</fullName>
    </recommendedName>
</protein>